<evidence type="ECO:0000256" key="10">
    <source>
        <dbReference type="SAM" id="SignalP"/>
    </source>
</evidence>
<feature type="active site" evidence="9">
    <location>
        <position position="378"/>
    </location>
</feature>
<dbReference type="Gene3D" id="1.10.390.10">
    <property type="entry name" value="Neutral Protease Domain 2"/>
    <property type="match status" value="1"/>
</dbReference>
<dbReference type="Gene3D" id="3.10.450.490">
    <property type="match status" value="1"/>
</dbReference>
<dbReference type="KEGG" id="pxi:J5O05_21200"/>
<keyword evidence="7" id="KW-0482">Metalloprotease</keyword>
<dbReference type="Pfam" id="PF07504">
    <property type="entry name" value="FTP"/>
    <property type="match status" value="1"/>
</dbReference>
<dbReference type="InterPro" id="IPR013856">
    <property type="entry name" value="Peptidase_M4_domain"/>
</dbReference>
<dbReference type="InterPro" id="IPR011096">
    <property type="entry name" value="FTP_domain"/>
</dbReference>
<dbReference type="GO" id="GO:0046872">
    <property type="term" value="F:metal ion binding"/>
    <property type="evidence" value="ECO:0007669"/>
    <property type="project" value="UniProtKB-KW"/>
</dbReference>
<evidence type="ECO:0000256" key="9">
    <source>
        <dbReference type="PIRSR" id="PIRSR623612-1"/>
    </source>
</evidence>
<feature type="chain" id="PRO_5038099823" evidence="10">
    <location>
        <begin position="21"/>
        <end position="1230"/>
    </location>
</feature>
<proteinExistence type="inferred from homology"/>
<comment type="similarity">
    <text evidence="1">Belongs to the peptidase M4 family.</text>
</comment>
<dbReference type="InterPro" id="IPR013783">
    <property type="entry name" value="Ig-like_fold"/>
</dbReference>
<evidence type="ECO:0000256" key="5">
    <source>
        <dbReference type="ARBA" id="ARBA00022801"/>
    </source>
</evidence>
<name>A0A975DK90_9GAMM</name>
<accession>A0A975DK90</accession>
<dbReference type="InterPro" id="IPR035986">
    <property type="entry name" value="PKD_dom_sf"/>
</dbReference>
<geneLocation type="plasmid" evidence="12 13">
    <name>unnamed5</name>
</geneLocation>
<dbReference type="InterPro" id="IPR000601">
    <property type="entry name" value="PKD_dom"/>
</dbReference>
<evidence type="ECO:0000256" key="2">
    <source>
        <dbReference type="ARBA" id="ARBA00022670"/>
    </source>
</evidence>
<dbReference type="SUPFAM" id="SSF49299">
    <property type="entry name" value="PKD domain"/>
    <property type="match status" value="3"/>
</dbReference>
<protein>
    <submittedName>
        <fullName evidence="12">PKD domain-containing protein</fullName>
    </submittedName>
</protein>
<dbReference type="Pfam" id="PF01447">
    <property type="entry name" value="Peptidase_M4"/>
    <property type="match status" value="1"/>
</dbReference>
<dbReference type="InterPro" id="IPR045474">
    <property type="entry name" value="GEVED"/>
</dbReference>
<organism evidence="12 13">
    <name type="scientific">Pseudoalteromonas xiamenensis</name>
    <dbReference type="NCBI Taxonomy" id="882626"/>
    <lineage>
        <taxon>Bacteria</taxon>
        <taxon>Pseudomonadati</taxon>
        <taxon>Pseudomonadota</taxon>
        <taxon>Gammaproteobacteria</taxon>
        <taxon>Alteromonadales</taxon>
        <taxon>Pseudoalteromonadaceae</taxon>
        <taxon>Pseudoalteromonas</taxon>
    </lineage>
</organism>
<evidence type="ECO:0000256" key="3">
    <source>
        <dbReference type="ARBA" id="ARBA00022723"/>
    </source>
</evidence>
<dbReference type="Proteomes" id="UP000664904">
    <property type="component" value="Plasmid unnamed5"/>
</dbReference>
<dbReference type="Gene3D" id="3.10.450.40">
    <property type="match status" value="1"/>
</dbReference>
<dbReference type="Gene3D" id="2.60.40.10">
    <property type="entry name" value="Immunoglobulins"/>
    <property type="match status" value="3"/>
</dbReference>
<feature type="signal peptide" evidence="10">
    <location>
        <begin position="1"/>
        <end position="20"/>
    </location>
</feature>
<keyword evidence="12" id="KW-0614">Plasmid</keyword>
<keyword evidence="3" id="KW-0479">Metal-binding</keyword>
<dbReference type="Pfam" id="PF02868">
    <property type="entry name" value="Peptidase_M4_C"/>
    <property type="match status" value="1"/>
</dbReference>
<feature type="domain" description="PKD" evidence="11">
    <location>
        <begin position="829"/>
        <end position="862"/>
    </location>
</feature>
<dbReference type="InterPro" id="IPR001570">
    <property type="entry name" value="Peptidase_M4_C_domain"/>
</dbReference>
<evidence type="ECO:0000256" key="7">
    <source>
        <dbReference type="ARBA" id="ARBA00023049"/>
    </source>
</evidence>
<dbReference type="GO" id="GO:0004222">
    <property type="term" value="F:metalloendopeptidase activity"/>
    <property type="evidence" value="ECO:0007669"/>
    <property type="project" value="InterPro"/>
</dbReference>
<dbReference type="EMBL" id="CP072135">
    <property type="protein sequence ID" value="QTH73293.1"/>
    <property type="molecule type" value="Genomic_DNA"/>
</dbReference>
<dbReference type="CDD" id="cd00146">
    <property type="entry name" value="PKD"/>
    <property type="match status" value="3"/>
</dbReference>
<feature type="domain" description="PKD" evidence="11">
    <location>
        <begin position="606"/>
        <end position="654"/>
    </location>
</feature>
<dbReference type="InterPro" id="IPR022409">
    <property type="entry name" value="PKD/Chitinase_dom"/>
</dbReference>
<evidence type="ECO:0000256" key="8">
    <source>
        <dbReference type="ARBA" id="ARBA00023145"/>
    </source>
</evidence>
<dbReference type="InterPro" id="IPR050728">
    <property type="entry name" value="Zinc_Metalloprotease_M4"/>
</dbReference>
<keyword evidence="5" id="KW-0378">Hydrolase</keyword>
<sequence length="1230" mass="137371">MHRVKYLCTLIGLLATQASAADKIPLFNQVESAKRIFDLEQVRSQQVSSKPVVALTKLQNHRVSTGSAAQNYQFNVLNEQSIDAQTILTVQQSYNGLPIWGHELVLLLDSRKQLEQAYGSLVEGLKADLPEFRLASNDKLAQMQAQFIATFYQDNERVFRNETVSQVIFIDESNVAHHAAMIQFFTDVVSDKSHPEKVIAFVDISNGKLLSKFDGLHRFDVEGGSGPSGNAKVARDDYQQSGYAAYPPTTFVVRLEAEGQGSNCYFDAKNVETRNYAHNINAVTTPYRYDCTTSTRNDFQPFHSANNPLNDAHFHAQTASLMYEAYLGHKPYFDQKIVQNVHYGINMDQAFYENGQIYLGDGDFLFYPMVALDVVAHEISHGFTEEFGTSTPKSMLTGQARAINEAFSDMAGEAAEYFLKGTNDWLSNTEAYRLDEALRYFAEPKKDGASIDHVDDYDNSISAHHGAGVFNRAFHFLATNKMGEVESPWTTKYAFILFANANKYCWTANSTYESAADCAFRQASSIATLLTNDGVKKADGSSWKTFELKNHIRKAFAQVGISLDVNKGVEAEFGYDRRFLAYQFKNLTNFDGNVVEGSSDATNWQWHWDFGHDGATSNAIAPTHTFPAAGVYTVTLTATSPQGVSDLYQLNVTVNDSYCAANGVNHDKYFISKVTLNGTEKASGSTGYSDFSANPVILQDGNKLNVTIEAGSHADTQDKTKNFYVWLDKNDDGLFDKNSELVLSGSNKTTFTGSLSLTGELDKVYRLRTAVSFGLLKQACGDISWGEIEDYSVHLIENTTPVTLSIQEAMGVNLVSFTNNTIDARIEHWRWSFGDGVQSSDKSPTHEYSRSGAYEVVLRALDKHSNELARWSKTVNFQTQITPRFEYSVTGKTLSVNANSSVMPKGSTVYWEFGDGFTSTQIQTSHTYVEERAYNVTLTVRHDDGDKQTSKEITLGEGTFKPQLTHTVKKLDNGQYEVAFINDTQKPSDLSSSYKLIKLIWNFGDGSPVQEVSSYDFGKDNVHVYDAGSFTPSLEIKYYNKNWDYVSGTTSLQLELKPDEPIAYCQASGFTEYEHIKNVTFNQDGPFTNSELPGVVNPNNPIRLYVGQNNTYRIEADYAGSDKFAENYHVWIDLNQNGQFGDGDWRNDKSELIIADFDNTTQDFGNGFVQGTFQLPANLIKTGTTRTRMRILQYYDFSRINSIDPCSDYSSSATPGSGEIEDYLVEIIKN</sequence>
<evidence type="ECO:0000313" key="12">
    <source>
        <dbReference type="EMBL" id="QTH73293.1"/>
    </source>
</evidence>
<dbReference type="Pfam" id="PF20009">
    <property type="entry name" value="GEVED"/>
    <property type="match status" value="2"/>
</dbReference>
<dbReference type="PROSITE" id="PS50093">
    <property type="entry name" value="PKD"/>
    <property type="match status" value="3"/>
</dbReference>
<dbReference type="SUPFAM" id="SSF55486">
    <property type="entry name" value="Metalloproteases ('zincins'), catalytic domain"/>
    <property type="match status" value="1"/>
</dbReference>
<evidence type="ECO:0000256" key="1">
    <source>
        <dbReference type="ARBA" id="ARBA00009388"/>
    </source>
</evidence>
<dbReference type="Pfam" id="PF18911">
    <property type="entry name" value="PKD_4"/>
    <property type="match status" value="3"/>
</dbReference>
<dbReference type="RefSeq" id="WP_208844912.1">
    <property type="nucleotide sequence ID" value="NZ_CP072135.1"/>
</dbReference>
<dbReference type="PANTHER" id="PTHR33794">
    <property type="entry name" value="BACILLOLYSIN"/>
    <property type="match status" value="1"/>
</dbReference>
<feature type="active site" description="Proton donor" evidence="9">
    <location>
        <position position="464"/>
    </location>
</feature>
<keyword evidence="2" id="KW-0645">Protease</keyword>
<evidence type="ECO:0000256" key="4">
    <source>
        <dbReference type="ARBA" id="ARBA00022729"/>
    </source>
</evidence>
<gene>
    <name evidence="12" type="ORF">J5O05_21200</name>
</gene>
<evidence type="ECO:0000256" key="6">
    <source>
        <dbReference type="ARBA" id="ARBA00022833"/>
    </source>
</evidence>
<dbReference type="PANTHER" id="PTHR33794:SF1">
    <property type="entry name" value="BACILLOLYSIN"/>
    <property type="match status" value="1"/>
</dbReference>
<dbReference type="InterPro" id="IPR027268">
    <property type="entry name" value="Peptidase_M4/M1_CTD_sf"/>
</dbReference>
<dbReference type="AlphaFoldDB" id="A0A975DK90"/>
<feature type="domain" description="PKD" evidence="11">
    <location>
        <begin position="891"/>
        <end position="955"/>
    </location>
</feature>
<dbReference type="GO" id="GO:0006508">
    <property type="term" value="P:proteolysis"/>
    <property type="evidence" value="ECO:0007669"/>
    <property type="project" value="UniProtKB-KW"/>
</dbReference>
<keyword evidence="6" id="KW-0862">Zinc</keyword>
<dbReference type="SMART" id="SM00089">
    <property type="entry name" value="PKD"/>
    <property type="match status" value="3"/>
</dbReference>
<evidence type="ECO:0000259" key="11">
    <source>
        <dbReference type="PROSITE" id="PS50093"/>
    </source>
</evidence>
<keyword evidence="4 10" id="KW-0732">Signal</keyword>
<evidence type="ECO:0000313" key="13">
    <source>
        <dbReference type="Proteomes" id="UP000664904"/>
    </source>
</evidence>
<keyword evidence="8" id="KW-0865">Zymogen</keyword>
<keyword evidence="13" id="KW-1185">Reference proteome</keyword>
<dbReference type="PRINTS" id="PR00730">
    <property type="entry name" value="THERMOLYSIN"/>
</dbReference>
<dbReference type="InterPro" id="IPR023612">
    <property type="entry name" value="Peptidase_M4"/>
</dbReference>
<reference evidence="12" key="1">
    <citation type="submission" date="2021-03" db="EMBL/GenBank/DDBJ databases">
        <title>Complete Genome of Pseudoalteromonas xiamenensis STKMTI.2, a new potential marine bacterium producing anti-Vibrio compounds.</title>
        <authorList>
            <person name="Handayani D.P."/>
            <person name="Isnansetyo A."/>
            <person name="Istiqomah I."/>
            <person name="Jumina J."/>
        </authorList>
    </citation>
    <scope>NUCLEOTIDE SEQUENCE</scope>
    <source>
        <strain evidence="12">STKMTI.2</strain>
        <plasmid evidence="12">unnamed5</plasmid>
    </source>
</reference>
<dbReference type="Gene3D" id="3.10.170.10">
    <property type="match status" value="1"/>
</dbReference>